<protein>
    <submittedName>
        <fullName evidence="2">Stress responsive A/B barrel domain protein</fullName>
    </submittedName>
</protein>
<dbReference type="PROSITE" id="PS51502">
    <property type="entry name" value="S_R_A_B_BARREL"/>
    <property type="match status" value="1"/>
</dbReference>
<evidence type="ECO:0000313" key="2">
    <source>
        <dbReference type="EMBL" id="KAF2491456.1"/>
    </source>
</evidence>
<dbReference type="Pfam" id="PF07876">
    <property type="entry name" value="Dabb"/>
    <property type="match status" value="1"/>
</dbReference>
<dbReference type="InterPro" id="IPR011008">
    <property type="entry name" value="Dimeric_a/b-barrel"/>
</dbReference>
<accession>A0A6A6QHE6</accession>
<gene>
    <name evidence="2" type="ORF">BU16DRAFT_515837</name>
</gene>
<dbReference type="AlphaFoldDB" id="A0A6A6QHE6"/>
<dbReference type="SUPFAM" id="SSF54909">
    <property type="entry name" value="Dimeric alpha+beta barrel"/>
    <property type="match status" value="1"/>
</dbReference>
<dbReference type="EMBL" id="MU004195">
    <property type="protein sequence ID" value="KAF2491456.1"/>
    <property type="molecule type" value="Genomic_DNA"/>
</dbReference>
<evidence type="ECO:0000259" key="1">
    <source>
        <dbReference type="PROSITE" id="PS51502"/>
    </source>
</evidence>
<sequence>MPPVIHLMICKFKDETLPASQIDNICQRTLALRTDCIHPSTGQPYIKSIQGGTDQSVQGQNKEMTHAFIIEFESEEDRTYFLKEDPVHVKHAGEFVPMINSKDGDFVGLTLDFVPGKFETKGV</sequence>
<dbReference type="OrthoDB" id="1601230at2759"/>
<name>A0A6A6QHE6_9PEZI</name>
<dbReference type="SMART" id="SM00886">
    <property type="entry name" value="Dabb"/>
    <property type="match status" value="1"/>
</dbReference>
<organism evidence="2 3">
    <name type="scientific">Lophium mytilinum</name>
    <dbReference type="NCBI Taxonomy" id="390894"/>
    <lineage>
        <taxon>Eukaryota</taxon>
        <taxon>Fungi</taxon>
        <taxon>Dikarya</taxon>
        <taxon>Ascomycota</taxon>
        <taxon>Pezizomycotina</taxon>
        <taxon>Dothideomycetes</taxon>
        <taxon>Pleosporomycetidae</taxon>
        <taxon>Mytilinidiales</taxon>
        <taxon>Mytilinidiaceae</taxon>
        <taxon>Lophium</taxon>
    </lineage>
</organism>
<dbReference type="Proteomes" id="UP000799750">
    <property type="component" value="Unassembled WGS sequence"/>
</dbReference>
<keyword evidence="3" id="KW-1185">Reference proteome</keyword>
<dbReference type="InterPro" id="IPR013097">
    <property type="entry name" value="Dabb"/>
</dbReference>
<feature type="domain" description="Stress-response A/B barrel" evidence="1">
    <location>
        <begin position="4"/>
        <end position="113"/>
    </location>
</feature>
<dbReference type="Gene3D" id="3.30.70.100">
    <property type="match status" value="1"/>
</dbReference>
<proteinExistence type="predicted"/>
<reference evidence="2" key="1">
    <citation type="journal article" date="2020" name="Stud. Mycol.">
        <title>101 Dothideomycetes genomes: a test case for predicting lifestyles and emergence of pathogens.</title>
        <authorList>
            <person name="Haridas S."/>
            <person name="Albert R."/>
            <person name="Binder M."/>
            <person name="Bloem J."/>
            <person name="Labutti K."/>
            <person name="Salamov A."/>
            <person name="Andreopoulos B."/>
            <person name="Baker S."/>
            <person name="Barry K."/>
            <person name="Bills G."/>
            <person name="Bluhm B."/>
            <person name="Cannon C."/>
            <person name="Castanera R."/>
            <person name="Culley D."/>
            <person name="Daum C."/>
            <person name="Ezra D."/>
            <person name="Gonzalez J."/>
            <person name="Henrissat B."/>
            <person name="Kuo A."/>
            <person name="Liang C."/>
            <person name="Lipzen A."/>
            <person name="Lutzoni F."/>
            <person name="Magnuson J."/>
            <person name="Mondo S."/>
            <person name="Nolan M."/>
            <person name="Ohm R."/>
            <person name="Pangilinan J."/>
            <person name="Park H.-J."/>
            <person name="Ramirez L."/>
            <person name="Alfaro M."/>
            <person name="Sun H."/>
            <person name="Tritt A."/>
            <person name="Yoshinaga Y."/>
            <person name="Zwiers L.-H."/>
            <person name="Turgeon B."/>
            <person name="Goodwin S."/>
            <person name="Spatafora J."/>
            <person name="Crous P."/>
            <person name="Grigoriev I."/>
        </authorList>
    </citation>
    <scope>NUCLEOTIDE SEQUENCE</scope>
    <source>
        <strain evidence="2">CBS 269.34</strain>
    </source>
</reference>
<evidence type="ECO:0000313" key="3">
    <source>
        <dbReference type="Proteomes" id="UP000799750"/>
    </source>
</evidence>